<reference evidence="2" key="1">
    <citation type="submission" date="2024-01" db="EMBL/GenBank/DDBJ databases">
        <authorList>
            <person name="Webb A."/>
        </authorList>
    </citation>
    <scope>NUCLEOTIDE SEQUENCE</scope>
    <source>
        <strain evidence="2">Pm1</strain>
    </source>
</reference>
<dbReference type="AlphaFoldDB" id="A0AAV1U8E2"/>
<accession>A0AAV1U8E2</accession>
<feature type="region of interest" description="Disordered" evidence="1">
    <location>
        <begin position="122"/>
        <end position="145"/>
    </location>
</feature>
<protein>
    <submittedName>
        <fullName evidence="2">Uncharacterized protein</fullName>
    </submittedName>
</protein>
<evidence type="ECO:0000256" key="1">
    <source>
        <dbReference type="SAM" id="MobiDB-lite"/>
    </source>
</evidence>
<dbReference type="EMBL" id="CAKLBY020000156">
    <property type="protein sequence ID" value="CAK7929948.1"/>
    <property type="molecule type" value="Genomic_DNA"/>
</dbReference>
<proteinExistence type="predicted"/>
<dbReference type="Proteomes" id="UP001162060">
    <property type="component" value="Unassembled WGS sequence"/>
</dbReference>
<evidence type="ECO:0000313" key="3">
    <source>
        <dbReference type="Proteomes" id="UP001162060"/>
    </source>
</evidence>
<evidence type="ECO:0000313" key="2">
    <source>
        <dbReference type="EMBL" id="CAK7929948.1"/>
    </source>
</evidence>
<comment type="caution">
    <text evidence="2">The sequence shown here is derived from an EMBL/GenBank/DDBJ whole genome shotgun (WGS) entry which is preliminary data.</text>
</comment>
<organism evidence="2 3">
    <name type="scientific">Peronospora matthiolae</name>
    <dbReference type="NCBI Taxonomy" id="2874970"/>
    <lineage>
        <taxon>Eukaryota</taxon>
        <taxon>Sar</taxon>
        <taxon>Stramenopiles</taxon>
        <taxon>Oomycota</taxon>
        <taxon>Peronosporomycetes</taxon>
        <taxon>Peronosporales</taxon>
        <taxon>Peronosporaceae</taxon>
        <taxon>Peronospora</taxon>
    </lineage>
</organism>
<gene>
    <name evidence="2" type="ORF">PM001_LOCUS15098</name>
</gene>
<name>A0AAV1U8E2_9STRA</name>
<sequence length="145" mass="15920">MKKKTAVNTKSVDSAQAGPLARSDDAVMIAYHRRKLYTISASDPVADFFGIQLLGQLGGPVVPLSRLRTVTEVFTTLITLLRKTIMTTGSVEPSTLFDVNFNSIKSMLEKMHKRLTILVGTTTRHDNVPPAQPIPTPSRDSHMTL</sequence>